<dbReference type="GO" id="GO:0003746">
    <property type="term" value="F:translation elongation factor activity"/>
    <property type="evidence" value="ECO:0007669"/>
    <property type="project" value="InterPro"/>
</dbReference>
<dbReference type="CDD" id="cd15491">
    <property type="entry name" value="selB_III"/>
    <property type="match status" value="1"/>
</dbReference>
<feature type="domain" description="Tr-type G" evidence="7">
    <location>
        <begin position="2"/>
        <end position="186"/>
    </location>
</feature>
<gene>
    <name evidence="8" type="primary">selB</name>
    <name evidence="8" type="ORF">ERS852502_01507</name>
</gene>
<proteinExistence type="predicted"/>
<dbReference type="GO" id="GO:0001514">
    <property type="term" value="P:selenocysteine incorporation"/>
    <property type="evidence" value="ECO:0007669"/>
    <property type="project" value="InterPro"/>
</dbReference>
<name>A0A174ZSZ3_9FIRM</name>
<dbReference type="Gene3D" id="2.40.30.10">
    <property type="entry name" value="Translation factors"/>
    <property type="match status" value="2"/>
</dbReference>
<keyword evidence="5" id="KW-0342">GTP-binding</keyword>
<dbReference type="SUPFAM" id="SSF50447">
    <property type="entry name" value="Translation proteins"/>
    <property type="match status" value="1"/>
</dbReference>
<dbReference type="PRINTS" id="PR00315">
    <property type="entry name" value="ELONGATNFCT"/>
</dbReference>
<evidence type="ECO:0000256" key="6">
    <source>
        <dbReference type="SAM" id="MobiDB-lite"/>
    </source>
</evidence>
<dbReference type="InterPro" id="IPR057335">
    <property type="entry name" value="Beta-barrel_SelB"/>
</dbReference>
<dbReference type="InterPro" id="IPR050055">
    <property type="entry name" value="EF-Tu_GTPase"/>
</dbReference>
<evidence type="ECO:0000256" key="1">
    <source>
        <dbReference type="ARBA" id="ARBA00004496"/>
    </source>
</evidence>
<dbReference type="PANTHER" id="PTHR43721:SF22">
    <property type="entry name" value="ELONGATION FACTOR TU, MITOCHONDRIAL"/>
    <property type="match status" value="1"/>
</dbReference>
<dbReference type="GO" id="GO:0005525">
    <property type="term" value="F:GTP binding"/>
    <property type="evidence" value="ECO:0007669"/>
    <property type="project" value="UniProtKB-KW"/>
</dbReference>
<dbReference type="InterPro" id="IPR036388">
    <property type="entry name" value="WH-like_DNA-bd_sf"/>
</dbReference>
<dbReference type="NCBIfam" id="TIGR00475">
    <property type="entry name" value="selB"/>
    <property type="match status" value="1"/>
</dbReference>
<dbReference type="Pfam" id="PF00009">
    <property type="entry name" value="GTP_EFTU"/>
    <property type="match status" value="1"/>
</dbReference>
<accession>A0A174ZSZ3</accession>
<dbReference type="Pfam" id="PF09107">
    <property type="entry name" value="WHD_3rd_SelB"/>
    <property type="match status" value="1"/>
</dbReference>
<dbReference type="PROSITE" id="PS51722">
    <property type="entry name" value="G_TR_2"/>
    <property type="match status" value="1"/>
</dbReference>
<dbReference type="InterPro" id="IPR005225">
    <property type="entry name" value="Small_GTP-bd"/>
</dbReference>
<dbReference type="InterPro" id="IPR004535">
    <property type="entry name" value="Transl_elong_SelB"/>
</dbReference>
<dbReference type="GO" id="GO:0003723">
    <property type="term" value="F:RNA binding"/>
    <property type="evidence" value="ECO:0007669"/>
    <property type="project" value="InterPro"/>
</dbReference>
<keyword evidence="3" id="KW-0547">Nucleotide-binding</keyword>
<protein>
    <submittedName>
        <fullName evidence="8">SelB translation factor</fullName>
    </submittedName>
</protein>
<dbReference type="Gene3D" id="3.40.50.300">
    <property type="entry name" value="P-loop containing nucleotide triphosphate hydrolases"/>
    <property type="match status" value="1"/>
</dbReference>
<dbReference type="NCBIfam" id="TIGR00231">
    <property type="entry name" value="small_GTP"/>
    <property type="match status" value="1"/>
</dbReference>
<dbReference type="CDD" id="cd04171">
    <property type="entry name" value="SelB"/>
    <property type="match status" value="1"/>
</dbReference>
<dbReference type="GO" id="GO:0003924">
    <property type="term" value="F:GTPase activity"/>
    <property type="evidence" value="ECO:0007669"/>
    <property type="project" value="InterPro"/>
</dbReference>
<dbReference type="InterPro" id="IPR009000">
    <property type="entry name" value="Transl_B-barrel_sf"/>
</dbReference>
<dbReference type="Proteomes" id="UP000078383">
    <property type="component" value="Unassembled WGS sequence"/>
</dbReference>
<dbReference type="InterPro" id="IPR000795">
    <property type="entry name" value="T_Tr_GTP-bd_dom"/>
</dbReference>
<comment type="subcellular location">
    <subcellularLocation>
        <location evidence="1">Cytoplasm</location>
    </subcellularLocation>
</comment>
<keyword evidence="2" id="KW-0963">Cytoplasm</keyword>
<reference evidence="8 9" key="1">
    <citation type="submission" date="2015-09" db="EMBL/GenBank/DDBJ databases">
        <authorList>
            <consortium name="Pathogen Informatics"/>
        </authorList>
    </citation>
    <scope>NUCLEOTIDE SEQUENCE [LARGE SCALE GENOMIC DNA]</scope>
    <source>
        <strain evidence="8 9">2789STDY5834889</strain>
    </source>
</reference>
<feature type="region of interest" description="Disordered" evidence="6">
    <location>
        <begin position="629"/>
        <end position="648"/>
    </location>
</feature>
<dbReference type="Pfam" id="PF25461">
    <property type="entry name" value="Beta-barrel_SelB"/>
    <property type="match status" value="1"/>
</dbReference>
<evidence type="ECO:0000313" key="8">
    <source>
        <dbReference type="EMBL" id="CUQ87206.1"/>
    </source>
</evidence>
<organism evidence="8 9">
    <name type="scientific">[Ruminococcus] torques</name>
    <dbReference type="NCBI Taxonomy" id="33039"/>
    <lineage>
        <taxon>Bacteria</taxon>
        <taxon>Bacillati</taxon>
        <taxon>Bacillota</taxon>
        <taxon>Clostridia</taxon>
        <taxon>Lachnospirales</taxon>
        <taxon>Lachnospiraceae</taxon>
        <taxon>Mediterraneibacter</taxon>
    </lineage>
</organism>
<dbReference type="RefSeq" id="WP_055172217.1">
    <property type="nucleotide sequence ID" value="NZ_CZBX01000006.1"/>
</dbReference>
<dbReference type="EMBL" id="CZBX01000006">
    <property type="protein sequence ID" value="CUQ87206.1"/>
    <property type="molecule type" value="Genomic_DNA"/>
</dbReference>
<evidence type="ECO:0000256" key="4">
    <source>
        <dbReference type="ARBA" id="ARBA00022917"/>
    </source>
</evidence>
<dbReference type="OrthoDB" id="9804504at2"/>
<dbReference type="AlphaFoldDB" id="A0A174ZSZ3"/>
<evidence type="ECO:0000313" key="9">
    <source>
        <dbReference type="Proteomes" id="UP000078383"/>
    </source>
</evidence>
<dbReference type="InterPro" id="IPR015191">
    <property type="entry name" value="SelB_WHD4"/>
</dbReference>
<evidence type="ECO:0000256" key="3">
    <source>
        <dbReference type="ARBA" id="ARBA00022741"/>
    </source>
</evidence>
<dbReference type="SUPFAM" id="SSF52540">
    <property type="entry name" value="P-loop containing nucleoside triphosphate hydrolases"/>
    <property type="match status" value="1"/>
</dbReference>
<dbReference type="PANTHER" id="PTHR43721">
    <property type="entry name" value="ELONGATION FACTOR TU-RELATED"/>
    <property type="match status" value="1"/>
</dbReference>
<evidence type="ECO:0000259" key="7">
    <source>
        <dbReference type="PROSITE" id="PS51722"/>
    </source>
</evidence>
<evidence type="ECO:0000256" key="5">
    <source>
        <dbReference type="ARBA" id="ARBA00023134"/>
    </source>
</evidence>
<keyword evidence="4" id="KW-0648">Protein biosynthesis</keyword>
<evidence type="ECO:0000256" key="2">
    <source>
        <dbReference type="ARBA" id="ARBA00022490"/>
    </source>
</evidence>
<dbReference type="GO" id="GO:0005829">
    <property type="term" value="C:cytosol"/>
    <property type="evidence" value="ECO:0007669"/>
    <property type="project" value="TreeGrafter"/>
</dbReference>
<sequence length="648" mass="73898">MERHVIIGTAGHIDHGKTTLIKALTGRDTDRLKEEKARGITIDLGFTWMDLTDGERVGIIDVPGHEKFISNMTAGVVGMDLVLLVIAADEGIMPQTREHLAILRLLGVENILVVLNKCDLVDEEWLEMVEQQICEEMQQLLAVGQRSDQVEDKLEYNVDIVRVSAKSGAGIEELRSQILKCVKKQKEMWKIPAFPRLPVDRVFSIKGSGTVVTGTLLDGKIHSGDRVMIYPQQTSCRVRGVQVHEQEAEACEAGQRSALNLVQTDRRQSSDGKFVYRGNVIAPEGSMKVSRYVNAKLTLLPQSKRSIEHQTRLHFYSGTTEVLCRAVPLSCEKVEPGESAYVQLRLEEPAAFCPGDRFIVRFYSPLETIGGGIILEMREKKERKYHDGVLQRLELLENNLWNQENKCSKEIPDQEKSLQEQISLEKRIMDELESWLSAHPYRRGMPKTVLFNQISKGKKEQNREIQKCLILLEEHGNVGCIRLQQENSSIELISPEGYKVKETEEVSKLREIFASQSDENKVFFLNKVELETFFESARKTKKKSGIQSQDELMEILNYMQEENEITEVCESVYTTTEITFKIRTEVSRMLSVSKVITLSQVKEVFQTSRKNARLIFEYTDRIRFTAKEGAQTERSAGNKLQREQIRGK</sequence>
<dbReference type="Gene3D" id="1.10.10.10">
    <property type="entry name" value="Winged helix-like DNA-binding domain superfamily/Winged helix DNA-binding domain"/>
    <property type="match status" value="1"/>
</dbReference>
<dbReference type="InterPro" id="IPR009001">
    <property type="entry name" value="Transl_elong_EF1A/Init_IF2_C"/>
</dbReference>
<dbReference type="InterPro" id="IPR027417">
    <property type="entry name" value="P-loop_NTPase"/>
</dbReference>
<dbReference type="SUPFAM" id="SSF50465">
    <property type="entry name" value="EF-Tu/eEF-1alpha/eIF2-gamma C-terminal domain"/>
    <property type="match status" value="1"/>
</dbReference>